<evidence type="ECO:0000313" key="9">
    <source>
        <dbReference type="Proteomes" id="UP000198287"/>
    </source>
</evidence>
<sequence length="292" mass="32683">MIIVRRSSSNVNKLQRNILTISTSSSMTSPLPVSASTTTSTCGGGQSQFFDWAYVLSPENKLRTTQILSLDRDNCNLNFKNLSNQDNPEYRKAAVLLPLCFDKNGKPSLLYNLRSLQLTTHRGEISFPGGSLDPEDKGCPIAGAVRETHEELGIHPNDIEIWTTLRMFPTIASNMGVIPVLGFVKGIMDPAKLRINPSEVDHAFTITLEHLCDPKNWEEGVKRKFMGQSYRMPMWKNLNVYSGPGTEEIHLWGLTAFVTHIALLALLPGDVYERKLPYLNLQLKKLKNSPNL</sequence>
<dbReference type="CDD" id="cd03426">
    <property type="entry name" value="NUDIX_CoAse_Nudt7"/>
    <property type="match status" value="1"/>
</dbReference>
<dbReference type="OrthoDB" id="206213at2759"/>
<evidence type="ECO:0000256" key="1">
    <source>
        <dbReference type="ARBA" id="ARBA00001936"/>
    </source>
</evidence>
<dbReference type="PROSITE" id="PS51462">
    <property type="entry name" value="NUDIX"/>
    <property type="match status" value="1"/>
</dbReference>
<dbReference type="EMBL" id="LNIX01000004">
    <property type="protein sequence ID" value="OXA56586.1"/>
    <property type="molecule type" value="Genomic_DNA"/>
</dbReference>
<dbReference type="PANTHER" id="PTHR12992:SF11">
    <property type="entry name" value="MITOCHONDRIAL COENZYME A DIPHOSPHATASE NUDT8"/>
    <property type="match status" value="1"/>
</dbReference>
<dbReference type="STRING" id="158441.A0A226EJ62"/>
<evidence type="ECO:0000256" key="2">
    <source>
        <dbReference type="ARBA" id="ARBA00001946"/>
    </source>
</evidence>
<evidence type="ECO:0000256" key="5">
    <source>
        <dbReference type="ARBA" id="ARBA00022842"/>
    </source>
</evidence>
<comment type="cofactor">
    <cofactor evidence="2">
        <name>Mg(2+)</name>
        <dbReference type="ChEBI" id="CHEBI:18420"/>
    </cofactor>
</comment>
<keyword evidence="4" id="KW-0378">Hydrolase</keyword>
<comment type="caution">
    <text evidence="8">The sequence shown here is derived from an EMBL/GenBank/DDBJ whole genome shotgun (WGS) entry which is preliminary data.</text>
</comment>
<dbReference type="OMA" id="GATHRIW"/>
<dbReference type="Gene3D" id="3.90.79.10">
    <property type="entry name" value="Nucleoside Triphosphate Pyrophosphohydrolase"/>
    <property type="match status" value="1"/>
</dbReference>
<keyword evidence="9" id="KW-1185">Reference proteome</keyword>
<dbReference type="Pfam" id="PF00293">
    <property type="entry name" value="NUDIX"/>
    <property type="match status" value="1"/>
</dbReference>
<organism evidence="8 9">
    <name type="scientific">Folsomia candida</name>
    <name type="common">Springtail</name>
    <dbReference type="NCBI Taxonomy" id="158441"/>
    <lineage>
        <taxon>Eukaryota</taxon>
        <taxon>Metazoa</taxon>
        <taxon>Ecdysozoa</taxon>
        <taxon>Arthropoda</taxon>
        <taxon>Hexapoda</taxon>
        <taxon>Collembola</taxon>
        <taxon>Entomobryomorpha</taxon>
        <taxon>Isotomoidea</taxon>
        <taxon>Isotomidae</taxon>
        <taxon>Proisotominae</taxon>
        <taxon>Folsomia</taxon>
    </lineage>
</organism>
<feature type="domain" description="Nudix hydrolase" evidence="7">
    <location>
        <begin position="90"/>
        <end position="228"/>
    </location>
</feature>
<comment type="cofactor">
    <cofactor evidence="1">
        <name>Mn(2+)</name>
        <dbReference type="ChEBI" id="CHEBI:29035"/>
    </cofactor>
</comment>
<dbReference type="AlphaFoldDB" id="A0A226EJ62"/>
<dbReference type="SUPFAM" id="SSF55811">
    <property type="entry name" value="Nudix"/>
    <property type="match status" value="1"/>
</dbReference>
<dbReference type="GO" id="GO:0010945">
    <property type="term" value="F:coenzyme A diphosphatase activity"/>
    <property type="evidence" value="ECO:0007669"/>
    <property type="project" value="InterPro"/>
</dbReference>
<evidence type="ECO:0000256" key="3">
    <source>
        <dbReference type="ARBA" id="ARBA00022723"/>
    </source>
</evidence>
<proteinExistence type="predicted"/>
<dbReference type="InterPro" id="IPR015797">
    <property type="entry name" value="NUDIX_hydrolase-like_dom_sf"/>
</dbReference>
<dbReference type="GO" id="GO:0046872">
    <property type="term" value="F:metal ion binding"/>
    <property type="evidence" value="ECO:0007669"/>
    <property type="project" value="UniProtKB-KW"/>
</dbReference>
<keyword evidence="5" id="KW-0460">Magnesium</keyword>
<keyword evidence="3" id="KW-0479">Metal-binding</keyword>
<evidence type="ECO:0000313" key="8">
    <source>
        <dbReference type="EMBL" id="OXA56586.1"/>
    </source>
</evidence>
<evidence type="ECO:0000256" key="6">
    <source>
        <dbReference type="ARBA" id="ARBA00023211"/>
    </source>
</evidence>
<name>A0A226EJ62_FOLCA</name>
<gene>
    <name evidence="8" type="ORF">Fcan01_09462</name>
</gene>
<accession>A0A226EJ62</accession>
<dbReference type="PANTHER" id="PTHR12992">
    <property type="entry name" value="NUDIX HYDROLASE"/>
    <property type="match status" value="1"/>
</dbReference>
<keyword evidence="6" id="KW-0464">Manganese</keyword>
<dbReference type="InterPro" id="IPR045121">
    <property type="entry name" value="CoAse"/>
</dbReference>
<reference evidence="8 9" key="1">
    <citation type="submission" date="2015-12" db="EMBL/GenBank/DDBJ databases">
        <title>The genome of Folsomia candida.</title>
        <authorList>
            <person name="Faddeeva A."/>
            <person name="Derks M.F."/>
            <person name="Anvar Y."/>
            <person name="Smit S."/>
            <person name="Van Straalen N."/>
            <person name="Roelofs D."/>
        </authorList>
    </citation>
    <scope>NUCLEOTIDE SEQUENCE [LARGE SCALE GENOMIC DNA]</scope>
    <source>
        <strain evidence="8 9">VU population</strain>
        <tissue evidence="8">Whole body</tissue>
    </source>
</reference>
<dbReference type="Proteomes" id="UP000198287">
    <property type="component" value="Unassembled WGS sequence"/>
</dbReference>
<evidence type="ECO:0000256" key="4">
    <source>
        <dbReference type="ARBA" id="ARBA00022801"/>
    </source>
</evidence>
<evidence type="ECO:0000259" key="7">
    <source>
        <dbReference type="PROSITE" id="PS51462"/>
    </source>
</evidence>
<protein>
    <submittedName>
        <fullName evidence="8">Nucleoside diphosphate-linked moiety X motif 8, mitochondrial</fullName>
    </submittedName>
</protein>
<dbReference type="InterPro" id="IPR000086">
    <property type="entry name" value="NUDIX_hydrolase_dom"/>
</dbReference>